<dbReference type="RefSeq" id="XP_013326254.1">
    <property type="nucleotide sequence ID" value="XM_013470800.1"/>
</dbReference>
<feature type="domain" description="Carboxymuconolactone decarboxylase-like" evidence="1">
    <location>
        <begin position="46"/>
        <end position="101"/>
    </location>
</feature>
<reference evidence="2 3" key="1">
    <citation type="submission" date="2015-04" db="EMBL/GenBank/DDBJ databases">
        <authorList>
            <person name="Heijne W.H."/>
            <person name="Fedorova N.D."/>
            <person name="Nierman W.C."/>
            <person name="Vollebregt A.W."/>
            <person name="Zhao Z."/>
            <person name="Wu L."/>
            <person name="Kumar M."/>
            <person name="Stam H."/>
            <person name="van den Berg M.A."/>
            <person name="Pel H.J."/>
        </authorList>
    </citation>
    <scope>NUCLEOTIDE SEQUENCE [LARGE SCALE GENOMIC DNA]</scope>
    <source>
        <strain evidence="2 3">CBS 393.64</strain>
    </source>
</reference>
<name>A0A0F4YN13_RASE3</name>
<dbReference type="PANTHER" id="PTHR34846">
    <property type="entry name" value="4-CARBOXYMUCONOLACTONE DECARBOXYLASE FAMILY PROTEIN (AFU_ORTHOLOGUE AFUA_6G11590)"/>
    <property type="match status" value="1"/>
</dbReference>
<dbReference type="SUPFAM" id="SSF69118">
    <property type="entry name" value="AhpD-like"/>
    <property type="match status" value="1"/>
</dbReference>
<keyword evidence="3" id="KW-1185">Reference proteome</keyword>
<dbReference type="InterPro" id="IPR003779">
    <property type="entry name" value="CMD-like"/>
</dbReference>
<dbReference type="EMBL" id="LASV01000331">
    <property type="protein sequence ID" value="KKA19642.1"/>
    <property type="molecule type" value="Genomic_DNA"/>
</dbReference>
<dbReference type="AlphaFoldDB" id="A0A0F4YN13"/>
<accession>A0A0F4YN13</accession>
<dbReference type="PANTHER" id="PTHR34846:SF9">
    <property type="entry name" value="4-CARBOXYMUCONOLACTONE DECARBOXYLASE FAMILY PROTEIN (AFU_ORTHOLOGUE AFUA_1G03690)"/>
    <property type="match status" value="1"/>
</dbReference>
<dbReference type="InterPro" id="IPR029032">
    <property type="entry name" value="AhpD-like"/>
</dbReference>
<evidence type="ECO:0000313" key="3">
    <source>
        <dbReference type="Proteomes" id="UP000053958"/>
    </source>
</evidence>
<sequence>MRIPYVPNPPPTSTPEEADILARVQARRGERGLIPLDLALLHSFPVADGWNSFLGAIRNRTSLPADIREIGICRVAAINGAWFEWDAHAPILRAAGMSEEGMRIIENAQLTGVEDQVTKVLNRQQIAVLRYADAMTKTVSVPDEVFQELKDCFGEKEIVEITATVAAYNCITRRSRITVGTITVVCRYQPCPYKCRKSCNNLKPVVSSIPPRKDKIIYLETICHMTDNSRISSKPADVTPHKSQNHP</sequence>
<dbReference type="OrthoDB" id="9998495at2759"/>
<dbReference type="Gene3D" id="1.20.1290.10">
    <property type="entry name" value="AhpD-like"/>
    <property type="match status" value="1"/>
</dbReference>
<comment type="caution">
    <text evidence="2">The sequence shown here is derived from an EMBL/GenBank/DDBJ whole genome shotgun (WGS) entry which is preliminary data.</text>
</comment>
<dbReference type="STRING" id="1408163.A0A0F4YN13"/>
<gene>
    <name evidence="2" type="ORF">T310_6361</name>
</gene>
<dbReference type="GO" id="GO:0051920">
    <property type="term" value="F:peroxiredoxin activity"/>
    <property type="evidence" value="ECO:0007669"/>
    <property type="project" value="InterPro"/>
</dbReference>
<evidence type="ECO:0000259" key="1">
    <source>
        <dbReference type="Pfam" id="PF02627"/>
    </source>
</evidence>
<proteinExistence type="predicted"/>
<dbReference type="GeneID" id="25318663"/>
<dbReference type="Pfam" id="PF02627">
    <property type="entry name" value="CMD"/>
    <property type="match status" value="1"/>
</dbReference>
<organism evidence="2 3">
    <name type="scientific">Rasamsonia emersonii (strain ATCC 16479 / CBS 393.64 / IMI 116815)</name>
    <dbReference type="NCBI Taxonomy" id="1408163"/>
    <lineage>
        <taxon>Eukaryota</taxon>
        <taxon>Fungi</taxon>
        <taxon>Dikarya</taxon>
        <taxon>Ascomycota</taxon>
        <taxon>Pezizomycotina</taxon>
        <taxon>Eurotiomycetes</taxon>
        <taxon>Eurotiomycetidae</taxon>
        <taxon>Eurotiales</taxon>
        <taxon>Trichocomaceae</taxon>
        <taxon>Rasamsonia</taxon>
    </lineage>
</organism>
<dbReference type="Proteomes" id="UP000053958">
    <property type="component" value="Unassembled WGS sequence"/>
</dbReference>
<evidence type="ECO:0000313" key="2">
    <source>
        <dbReference type="EMBL" id="KKA19642.1"/>
    </source>
</evidence>
<protein>
    <recommendedName>
        <fullName evidence="1">Carboxymuconolactone decarboxylase-like domain-containing protein</fullName>
    </recommendedName>
</protein>